<dbReference type="InterPro" id="IPR052059">
    <property type="entry name" value="CR_Ser/Thr_kinase"/>
</dbReference>
<feature type="non-terminal residue" evidence="16">
    <location>
        <position position="208"/>
    </location>
</feature>
<dbReference type="InterPro" id="IPR000719">
    <property type="entry name" value="Prot_kinase_dom"/>
</dbReference>
<keyword evidence="6" id="KW-0812">Transmembrane</keyword>
<keyword evidence="8" id="KW-0547">Nucleotide-binding</keyword>
<dbReference type="Gene3D" id="3.30.200.20">
    <property type="entry name" value="Phosphorylase Kinase, domain 1"/>
    <property type="match status" value="1"/>
</dbReference>
<keyword evidence="12" id="KW-0472">Membrane</keyword>
<evidence type="ECO:0000256" key="6">
    <source>
        <dbReference type="ARBA" id="ARBA00022692"/>
    </source>
</evidence>
<dbReference type="GO" id="GO:0005886">
    <property type="term" value="C:plasma membrane"/>
    <property type="evidence" value="ECO:0007669"/>
    <property type="project" value="UniProtKB-SubCell"/>
</dbReference>
<comment type="similarity">
    <text evidence="2">In the N-terminal section; belongs to the leguminous lectin family.</text>
</comment>
<comment type="subcellular location">
    <subcellularLocation>
        <location evidence="1">Cell membrane</location>
        <topology evidence="1">Single-pass type I membrane protein</topology>
    </subcellularLocation>
</comment>
<dbReference type="InterPro" id="IPR008271">
    <property type="entry name" value="Ser/Thr_kinase_AS"/>
</dbReference>
<name>A0AA38G856_TAXCH</name>
<sequence>EGGFGAVYKGTTRDRKEIAVKKLSARSTQGKKEFMNEVQLVAGVQHRNLVKLLGCCVEGDERLLVYEYLPNRSLDTFLFDLEKRRELDWQTCYNIIIGISRGLLYLHQDSHMRIIHRDIKANNILLDDKLNAKIADFGLARLFLDDETHIQTRVAGTYGYMAPEYAMRGQLSIKADVYSFGVLLLEIIAGRKNTDYNFPQEMQNLLEW</sequence>
<dbReference type="AlphaFoldDB" id="A0AA38G856"/>
<dbReference type="OMA" id="KHLDWHA"/>
<keyword evidence="14" id="KW-0325">Glycoprotein</keyword>
<dbReference type="InterPro" id="IPR011009">
    <property type="entry name" value="Kinase-like_dom_sf"/>
</dbReference>
<protein>
    <recommendedName>
        <fullName evidence="15">Protein kinase domain-containing protein</fullName>
    </recommendedName>
</protein>
<dbReference type="FunFam" id="1.10.510.10:FF:000240">
    <property type="entry name" value="Lectin-domain containing receptor kinase A4.3"/>
    <property type="match status" value="1"/>
</dbReference>
<dbReference type="PANTHER" id="PTHR47973">
    <property type="entry name" value="CYSTEINE-RICH RECEPTOR-LIKE PROTEIN KINASE 3"/>
    <property type="match status" value="1"/>
</dbReference>
<dbReference type="SUPFAM" id="SSF56112">
    <property type="entry name" value="Protein kinase-like (PK-like)"/>
    <property type="match status" value="1"/>
</dbReference>
<dbReference type="GO" id="GO:0002229">
    <property type="term" value="P:defense response to oomycetes"/>
    <property type="evidence" value="ECO:0007669"/>
    <property type="project" value="UniProtKB-ARBA"/>
</dbReference>
<dbReference type="Gene3D" id="1.10.510.10">
    <property type="entry name" value="Transferase(Phosphotransferase) domain 1"/>
    <property type="match status" value="1"/>
</dbReference>
<evidence type="ECO:0000313" key="16">
    <source>
        <dbReference type="EMBL" id="KAH9317732.1"/>
    </source>
</evidence>
<keyword evidence="5" id="KW-0808">Transferase</keyword>
<feature type="non-terminal residue" evidence="16">
    <location>
        <position position="1"/>
    </location>
</feature>
<comment type="similarity">
    <text evidence="3">In the C-terminal section; belongs to the protein kinase superfamily. Ser/Thr protein kinase family.</text>
</comment>
<dbReference type="SMART" id="SM00220">
    <property type="entry name" value="S_TKc"/>
    <property type="match status" value="1"/>
</dbReference>
<keyword evidence="13" id="KW-0675">Receptor</keyword>
<evidence type="ECO:0000256" key="9">
    <source>
        <dbReference type="ARBA" id="ARBA00022777"/>
    </source>
</evidence>
<keyword evidence="4" id="KW-1003">Cell membrane</keyword>
<evidence type="ECO:0000256" key="7">
    <source>
        <dbReference type="ARBA" id="ARBA00022729"/>
    </source>
</evidence>
<keyword evidence="11" id="KW-1133">Transmembrane helix</keyword>
<evidence type="ECO:0000259" key="15">
    <source>
        <dbReference type="PROSITE" id="PS50011"/>
    </source>
</evidence>
<dbReference type="PROSITE" id="PS00108">
    <property type="entry name" value="PROTEIN_KINASE_ST"/>
    <property type="match status" value="1"/>
</dbReference>
<feature type="domain" description="Protein kinase" evidence="15">
    <location>
        <begin position="1"/>
        <end position="208"/>
    </location>
</feature>
<dbReference type="FunFam" id="3.30.200.20:FF:000924">
    <property type="entry name" value="Uncharacterized protein"/>
    <property type="match status" value="1"/>
</dbReference>
<evidence type="ECO:0000256" key="10">
    <source>
        <dbReference type="ARBA" id="ARBA00022840"/>
    </source>
</evidence>
<dbReference type="GO" id="GO:0005524">
    <property type="term" value="F:ATP binding"/>
    <property type="evidence" value="ECO:0007669"/>
    <property type="project" value="UniProtKB-KW"/>
</dbReference>
<evidence type="ECO:0000256" key="8">
    <source>
        <dbReference type="ARBA" id="ARBA00022741"/>
    </source>
</evidence>
<gene>
    <name evidence="16" type="ORF">KI387_019501</name>
</gene>
<dbReference type="PROSITE" id="PS50011">
    <property type="entry name" value="PROTEIN_KINASE_DOM"/>
    <property type="match status" value="1"/>
</dbReference>
<reference evidence="16 17" key="1">
    <citation type="journal article" date="2021" name="Nat. Plants">
        <title>The Taxus genome provides insights into paclitaxel biosynthesis.</title>
        <authorList>
            <person name="Xiong X."/>
            <person name="Gou J."/>
            <person name="Liao Q."/>
            <person name="Li Y."/>
            <person name="Zhou Q."/>
            <person name="Bi G."/>
            <person name="Li C."/>
            <person name="Du R."/>
            <person name="Wang X."/>
            <person name="Sun T."/>
            <person name="Guo L."/>
            <person name="Liang H."/>
            <person name="Lu P."/>
            <person name="Wu Y."/>
            <person name="Zhang Z."/>
            <person name="Ro D.K."/>
            <person name="Shang Y."/>
            <person name="Huang S."/>
            <person name="Yan J."/>
        </authorList>
    </citation>
    <scope>NUCLEOTIDE SEQUENCE [LARGE SCALE GENOMIC DNA]</scope>
    <source>
        <strain evidence="16">Ta-2019</strain>
    </source>
</reference>
<evidence type="ECO:0000256" key="4">
    <source>
        <dbReference type="ARBA" id="ARBA00022475"/>
    </source>
</evidence>
<comment type="caution">
    <text evidence="16">The sequence shown here is derived from an EMBL/GenBank/DDBJ whole genome shotgun (WGS) entry which is preliminary data.</text>
</comment>
<evidence type="ECO:0000313" key="17">
    <source>
        <dbReference type="Proteomes" id="UP000824469"/>
    </source>
</evidence>
<dbReference type="Pfam" id="PF07714">
    <property type="entry name" value="PK_Tyr_Ser-Thr"/>
    <property type="match status" value="1"/>
</dbReference>
<dbReference type="EMBL" id="JAHRHJ020000004">
    <property type="protein sequence ID" value="KAH9317732.1"/>
    <property type="molecule type" value="Genomic_DNA"/>
</dbReference>
<evidence type="ECO:0000256" key="5">
    <source>
        <dbReference type="ARBA" id="ARBA00022679"/>
    </source>
</evidence>
<keyword evidence="10" id="KW-0067">ATP-binding</keyword>
<evidence type="ECO:0000256" key="12">
    <source>
        <dbReference type="ARBA" id="ARBA00023136"/>
    </source>
</evidence>
<keyword evidence="17" id="KW-1185">Reference proteome</keyword>
<evidence type="ECO:0000256" key="14">
    <source>
        <dbReference type="ARBA" id="ARBA00023180"/>
    </source>
</evidence>
<dbReference type="GO" id="GO:0004672">
    <property type="term" value="F:protein kinase activity"/>
    <property type="evidence" value="ECO:0007669"/>
    <property type="project" value="InterPro"/>
</dbReference>
<evidence type="ECO:0000256" key="3">
    <source>
        <dbReference type="ARBA" id="ARBA00010217"/>
    </source>
</evidence>
<evidence type="ECO:0000256" key="2">
    <source>
        <dbReference type="ARBA" id="ARBA00008536"/>
    </source>
</evidence>
<dbReference type="Proteomes" id="UP000824469">
    <property type="component" value="Unassembled WGS sequence"/>
</dbReference>
<evidence type="ECO:0000256" key="11">
    <source>
        <dbReference type="ARBA" id="ARBA00022989"/>
    </source>
</evidence>
<dbReference type="InterPro" id="IPR001245">
    <property type="entry name" value="Ser-Thr/Tyr_kinase_cat_dom"/>
</dbReference>
<proteinExistence type="inferred from homology"/>
<evidence type="ECO:0000256" key="13">
    <source>
        <dbReference type="ARBA" id="ARBA00023170"/>
    </source>
</evidence>
<keyword evidence="7" id="KW-0732">Signal</keyword>
<organism evidence="16 17">
    <name type="scientific">Taxus chinensis</name>
    <name type="common">Chinese yew</name>
    <name type="synonym">Taxus wallichiana var. chinensis</name>
    <dbReference type="NCBI Taxonomy" id="29808"/>
    <lineage>
        <taxon>Eukaryota</taxon>
        <taxon>Viridiplantae</taxon>
        <taxon>Streptophyta</taxon>
        <taxon>Embryophyta</taxon>
        <taxon>Tracheophyta</taxon>
        <taxon>Spermatophyta</taxon>
        <taxon>Pinopsida</taxon>
        <taxon>Pinidae</taxon>
        <taxon>Conifers II</taxon>
        <taxon>Cupressales</taxon>
        <taxon>Taxaceae</taxon>
        <taxon>Taxus</taxon>
    </lineage>
</organism>
<keyword evidence="9" id="KW-0418">Kinase</keyword>
<evidence type="ECO:0000256" key="1">
    <source>
        <dbReference type="ARBA" id="ARBA00004251"/>
    </source>
</evidence>
<accession>A0AA38G856</accession>